<keyword evidence="4" id="KW-1185">Reference proteome</keyword>
<dbReference type="OrthoDB" id="2431547at2759"/>
<evidence type="ECO:0000313" key="3">
    <source>
        <dbReference type="EMBL" id="CAA0824480.1"/>
    </source>
</evidence>
<dbReference type="PANTHER" id="PTHR15503">
    <property type="entry name" value="LDOC1 RELATED"/>
    <property type="match status" value="1"/>
</dbReference>
<proteinExistence type="predicted"/>
<protein>
    <recommendedName>
        <fullName evidence="2">Retrotransposon gag domain-containing protein</fullName>
    </recommendedName>
</protein>
<sequence>RNGSSNRNSNQQQPPPPSPPPHQHTPGRDPITQVLIDFRNMYPPVFTGVDDPEATVEWLQQLESIFDLLFTTDEVKIRCTLFVMTGDSRALWNDYWRLHPRAERDALTWDQMVTIVKDKYYPEAHHAQMIKDFWELKQGPRPVDVYERDFTHMCAFAPMLVDTNQKKAFRFRGGLRPDLCYTLTGHGALSYSEMVCRATELEVCQNAQRATAPSYQQTPMIQPISAVAPGSNSRKRKADYHQNNKRKERRGTSGGQQPRQPPPYQQRAGGQARVYTITHDEAANNEGTMSGMLSISNVPVYALCDTGATHSFISTRCLEALSISNVCPCDPLEVSLASGRIIISDSMIPSLSVSIGGHILEASVYVIEMRDFDVILGMDWLTTIELTSGARSA</sequence>
<dbReference type="CDD" id="cd00303">
    <property type="entry name" value="retropepsin_like"/>
    <property type="match status" value="1"/>
</dbReference>
<dbReference type="InterPro" id="IPR021109">
    <property type="entry name" value="Peptidase_aspartic_dom_sf"/>
</dbReference>
<dbReference type="SUPFAM" id="SSF50630">
    <property type="entry name" value="Acid proteases"/>
    <property type="match status" value="1"/>
</dbReference>
<feature type="compositionally biased region" description="Low complexity" evidence="1">
    <location>
        <begin position="1"/>
        <end position="12"/>
    </location>
</feature>
<accession>A0A9N7RCU3</accession>
<feature type="region of interest" description="Disordered" evidence="1">
    <location>
        <begin position="212"/>
        <end position="271"/>
    </location>
</feature>
<feature type="non-terminal residue" evidence="3">
    <location>
        <position position="393"/>
    </location>
</feature>
<organism evidence="3 4">
    <name type="scientific">Striga hermonthica</name>
    <name type="common">Purple witchweed</name>
    <name type="synonym">Buchnera hermonthica</name>
    <dbReference type="NCBI Taxonomy" id="68872"/>
    <lineage>
        <taxon>Eukaryota</taxon>
        <taxon>Viridiplantae</taxon>
        <taxon>Streptophyta</taxon>
        <taxon>Embryophyta</taxon>
        <taxon>Tracheophyta</taxon>
        <taxon>Spermatophyta</taxon>
        <taxon>Magnoliopsida</taxon>
        <taxon>eudicotyledons</taxon>
        <taxon>Gunneridae</taxon>
        <taxon>Pentapetalae</taxon>
        <taxon>asterids</taxon>
        <taxon>lamiids</taxon>
        <taxon>Lamiales</taxon>
        <taxon>Orobanchaceae</taxon>
        <taxon>Buchnereae</taxon>
        <taxon>Striga</taxon>
    </lineage>
</organism>
<dbReference type="EMBL" id="CACSLK010024742">
    <property type="protein sequence ID" value="CAA0824480.1"/>
    <property type="molecule type" value="Genomic_DNA"/>
</dbReference>
<feature type="region of interest" description="Disordered" evidence="1">
    <location>
        <begin position="1"/>
        <end position="29"/>
    </location>
</feature>
<dbReference type="Pfam" id="PF08284">
    <property type="entry name" value="RVP_2"/>
    <property type="match status" value="1"/>
</dbReference>
<reference evidence="3" key="1">
    <citation type="submission" date="2019-12" db="EMBL/GenBank/DDBJ databases">
        <authorList>
            <person name="Scholes J."/>
        </authorList>
    </citation>
    <scope>NUCLEOTIDE SEQUENCE</scope>
</reference>
<evidence type="ECO:0000256" key="1">
    <source>
        <dbReference type="SAM" id="MobiDB-lite"/>
    </source>
</evidence>
<dbReference type="AlphaFoldDB" id="A0A9N7RCU3"/>
<feature type="compositionally biased region" description="Basic residues" evidence="1">
    <location>
        <begin position="233"/>
        <end position="249"/>
    </location>
</feature>
<dbReference type="Gene3D" id="2.40.70.10">
    <property type="entry name" value="Acid Proteases"/>
    <property type="match status" value="1"/>
</dbReference>
<dbReference type="Proteomes" id="UP001153555">
    <property type="component" value="Unassembled WGS sequence"/>
</dbReference>
<dbReference type="PANTHER" id="PTHR15503:SF45">
    <property type="entry name" value="RNA-DIRECTED DNA POLYMERASE HOMOLOG"/>
    <property type="match status" value="1"/>
</dbReference>
<feature type="compositionally biased region" description="Pro residues" evidence="1">
    <location>
        <begin position="13"/>
        <end position="23"/>
    </location>
</feature>
<dbReference type="InterPro" id="IPR005162">
    <property type="entry name" value="Retrotrans_gag_dom"/>
</dbReference>
<evidence type="ECO:0000259" key="2">
    <source>
        <dbReference type="Pfam" id="PF03732"/>
    </source>
</evidence>
<dbReference type="Pfam" id="PF03732">
    <property type="entry name" value="Retrotrans_gag"/>
    <property type="match status" value="1"/>
</dbReference>
<name>A0A9N7RCU3_STRHE</name>
<gene>
    <name evidence="3" type="ORF">SHERM_21422</name>
</gene>
<dbReference type="InterPro" id="IPR032567">
    <property type="entry name" value="RTL1-rel"/>
</dbReference>
<feature type="domain" description="Retrotransposon gag" evidence="2">
    <location>
        <begin position="87"/>
        <end position="177"/>
    </location>
</feature>
<comment type="caution">
    <text evidence="3">The sequence shown here is derived from an EMBL/GenBank/DDBJ whole genome shotgun (WGS) entry which is preliminary data.</text>
</comment>
<evidence type="ECO:0000313" key="4">
    <source>
        <dbReference type="Proteomes" id="UP001153555"/>
    </source>
</evidence>
<feature type="non-terminal residue" evidence="3">
    <location>
        <position position="1"/>
    </location>
</feature>